<dbReference type="InterPro" id="IPR036397">
    <property type="entry name" value="RNaseH_sf"/>
</dbReference>
<reference evidence="3 4" key="1">
    <citation type="journal article" date="2009" name="Appl. Environ. Microbiol.">
        <title>Three genomes from the phylum Acidobacteria provide insight into the lifestyles of these microorganisms in soils.</title>
        <authorList>
            <person name="Ward N.L."/>
            <person name="Challacombe J.F."/>
            <person name="Janssen P.H."/>
            <person name="Henrissat B."/>
            <person name="Coutinho P.M."/>
            <person name="Wu M."/>
            <person name="Xie G."/>
            <person name="Haft D.H."/>
            <person name="Sait M."/>
            <person name="Badger J."/>
            <person name="Barabote R.D."/>
            <person name="Bradley B."/>
            <person name="Brettin T.S."/>
            <person name="Brinkac L.M."/>
            <person name="Bruce D."/>
            <person name="Creasy T."/>
            <person name="Daugherty S.C."/>
            <person name="Davidsen T.M."/>
            <person name="DeBoy R.T."/>
            <person name="Detter J.C."/>
            <person name="Dodson R.J."/>
            <person name="Durkin A.S."/>
            <person name="Ganapathy A."/>
            <person name="Gwinn-Giglio M."/>
            <person name="Han C.S."/>
            <person name="Khouri H."/>
            <person name="Kiss H."/>
            <person name="Kothari S.P."/>
            <person name="Madupu R."/>
            <person name="Nelson K.E."/>
            <person name="Nelson W.C."/>
            <person name="Paulsen I."/>
            <person name="Penn K."/>
            <person name="Ren Q."/>
            <person name="Rosovitz M.J."/>
            <person name="Selengut J.D."/>
            <person name="Shrivastava S."/>
            <person name="Sullivan S.A."/>
            <person name="Tapia R."/>
            <person name="Thompson L.S."/>
            <person name="Watkins K.L."/>
            <person name="Yang Q."/>
            <person name="Yu C."/>
            <person name="Zafar N."/>
            <person name="Zhou L."/>
            <person name="Kuske C.R."/>
        </authorList>
    </citation>
    <scope>NUCLEOTIDE SEQUENCE [LARGE SCALE GENOMIC DNA]</scope>
    <source>
        <strain evidence="3 4">Ellin345</strain>
    </source>
</reference>
<dbReference type="GO" id="GO:0004523">
    <property type="term" value="F:RNA-DNA hybrid ribonuclease activity"/>
    <property type="evidence" value="ECO:0007669"/>
    <property type="project" value="InterPro"/>
</dbReference>
<dbReference type="Proteomes" id="UP000002432">
    <property type="component" value="Chromosome"/>
</dbReference>
<dbReference type="InterPro" id="IPR002156">
    <property type="entry name" value="RNaseH_domain"/>
</dbReference>
<evidence type="ECO:0000313" key="3">
    <source>
        <dbReference type="EMBL" id="ABF39093.1"/>
    </source>
</evidence>
<feature type="compositionally biased region" description="Basic and acidic residues" evidence="1">
    <location>
        <begin position="162"/>
        <end position="181"/>
    </location>
</feature>
<dbReference type="CDD" id="cd09279">
    <property type="entry name" value="RNase_HI_like"/>
    <property type="match status" value="1"/>
</dbReference>
<dbReference type="PROSITE" id="PS50879">
    <property type="entry name" value="RNASE_H_1"/>
    <property type="match status" value="1"/>
</dbReference>
<evidence type="ECO:0000256" key="1">
    <source>
        <dbReference type="SAM" id="MobiDB-lite"/>
    </source>
</evidence>
<dbReference type="PANTHER" id="PTHR46387">
    <property type="entry name" value="POLYNUCLEOTIDYL TRANSFERASE, RIBONUCLEASE H-LIKE SUPERFAMILY PROTEIN"/>
    <property type="match status" value="1"/>
</dbReference>
<gene>
    <name evidence="3" type="ordered locus">Acid345_0088</name>
</gene>
<name>Q1IVK7_KORVE</name>
<accession>Q1IVK7</accession>
<dbReference type="Gene3D" id="3.30.420.10">
    <property type="entry name" value="Ribonuclease H-like superfamily/Ribonuclease H"/>
    <property type="match status" value="1"/>
</dbReference>
<dbReference type="OrthoDB" id="7845843at2"/>
<dbReference type="KEGG" id="aba:Acid345_0088"/>
<dbReference type="eggNOG" id="COG0328">
    <property type="taxonomic scope" value="Bacteria"/>
</dbReference>
<dbReference type="HOGENOM" id="CLU_1229388_0_0_0"/>
<dbReference type="EnsemblBacteria" id="ABF39093">
    <property type="protein sequence ID" value="ABF39093"/>
    <property type="gene ID" value="Acid345_0088"/>
</dbReference>
<proteinExistence type="predicted"/>
<feature type="domain" description="RNase H type-1" evidence="2">
    <location>
        <begin position="13"/>
        <end position="144"/>
    </location>
</feature>
<keyword evidence="4" id="KW-1185">Reference proteome</keyword>
<dbReference type="RefSeq" id="WP_011520895.1">
    <property type="nucleotide sequence ID" value="NC_008009.1"/>
</dbReference>
<dbReference type="PANTHER" id="PTHR46387:SF2">
    <property type="entry name" value="RIBONUCLEASE HI"/>
    <property type="match status" value="1"/>
</dbReference>
<dbReference type="GO" id="GO:0003676">
    <property type="term" value="F:nucleic acid binding"/>
    <property type="evidence" value="ECO:0007669"/>
    <property type="project" value="InterPro"/>
</dbReference>
<evidence type="ECO:0000259" key="2">
    <source>
        <dbReference type="PROSITE" id="PS50879"/>
    </source>
</evidence>
<sequence length="211" mass="23065">MSSLFPEPAAKKPEKILIAHVDGGARGNPGPAGFGVVLEDERGQKVDALSGFLGHQTNNVAEYSGLLAALDYAQKHGFKALKVVADSELLVKQIRGEYKVKSPNLLDLYSRARVMIRTLDWFRIEHTLRGGNKEADALANEAMDRGMGRSPQQAKSGLAGDPENRRREDPASEARQYEKQPTEVNGIVKDGVVQFLGTKLPEGTFVKIRAK</sequence>
<dbReference type="STRING" id="204669.Acid345_0088"/>
<evidence type="ECO:0000313" key="4">
    <source>
        <dbReference type="Proteomes" id="UP000002432"/>
    </source>
</evidence>
<dbReference type="EMBL" id="CP000360">
    <property type="protein sequence ID" value="ABF39093.1"/>
    <property type="molecule type" value="Genomic_DNA"/>
</dbReference>
<dbReference type="Pfam" id="PF13456">
    <property type="entry name" value="RVT_3"/>
    <property type="match status" value="1"/>
</dbReference>
<feature type="region of interest" description="Disordered" evidence="1">
    <location>
        <begin position="144"/>
        <end position="183"/>
    </location>
</feature>
<organism evidence="3 4">
    <name type="scientific">Koribacter versatilis (strain Ellin345)</name>
    <dbReference type="NCBI Taxonomy" id="204669"/>
    <lineage>
        <taxon>Bacteria</taxon>
        <taxon>Pseudomonadati</taxon>
        <taxon>Acidobacteriota</taxon>
        <taxon>Terriglobia</taxon>
        <taxon>Terriglobales</taxon>
        <taxon>Candidatus Korobacteraceae</taxon>
        <taxon>Candidatus Korobacter</taxon>
    </lineage>
</organism>
<dbReference type="AlphaFoldDB" id="Q1IVK7"/>
<dbReference type="InterPro" id="IPR012337">
    <property type="entry name" value="RNaseH-like_sf"/>
</dbReference>
<dbReference type="SUPFAM" id="SSF53098">
    <property type="entry name" value="Ribonuclease H-like"/>
    <property type="match status" value="1"/>
</dbReference>
<protein>
    <submittedName>
        <fullName evidence="3">Ribonuclease H</fullName>
    </submittedName>
</protein>